<dbReference type="Proteomes" id="UP000809789">
    <property type="component" value="Unassembled WGS sequence"/>
</dbReference>
<name>A0A8K0PJH2_9PEZI</name>
<protein>
    <recommendedName>
        <fullName evidence="2">SnoaL-like domain-containing protein</fullName>
    </recommendedName>
</protein>
<dbReference type="OrthoDB" id="2820488at2759"/>
<sequence>MKLTTAFAGVAGLVSMATPALADGSPSKAAAAFCPPRPASAREQRKIFNEFVNAFLVEKDYSVKFFNTYMAEDYIQHNPFALSGRQAVIDFFSTVSPDAVNNTVISKGIDGNFAYVHYRIDQLNATQPSAVADIYRFNGSCIQEHWDVIQQRPANAINPVALF</sequence>
<dbReference type="Gene3D" id="3.10.450.50">
    <property type="match status" value="1"/>
</dbReference>
<evidence type="ECO:0000313" key="3">
    <source>
        <dbReference type="EMBL" id="KAG8627749.1"/>
    </source>
</evidence>
<accession>A0A8K0PJH2</accession>
<dbReference type="InterPro" id="IPR037401">
    <property type="entry name" value="SnoaL-like"/>
</dbReference>
<dbReference type="AlphaFoldDB" id="A0A8K0PJH2"/>
<dbReference type="Pfam" id="PF12680">
    <property type="entry name" value="SnoaL_2"/>
    <property type="match status" value="1"/>
</dbReference>
<evidence type="ECO:0000313" key="4">
    <source>
        <dbReference type="Proteomes" id="UP000809789"/>
    </source>
</evidence>
<feature type="domain" description="SnoaL-like" evidence="2">
    <location>
        <begin position="63"/>
        <end position="144"/>
    </location>
</feature>
<organism evidence="3 4">
    <name type="scientific">Elsinoe batatas</name>
    <dbReference type="NCBI Taxonomy" id="2601811"/>
    <lineage>
        <taxon>Eukaryota</taxon>
        <taxon>Fungi</taxon>
        <taxon>Dikarya</taxon>
        <taxon>Ascomycota</taxon>
        <taxon>Pezizomycotina</taxon>
        <taxon>Dothideomycetes</taxon>
        <taxon>Dothideomycetidae</taxon>
        <taxon>Myriangiales</taxon>
        <taxon>Elsinoaceae</taxon>
        <taxon>Elsinoe</taxon>
    </lineage>
</organism>
<feature type="signal peptide" evidence="1">
    <location>
        <begin position="1"/>
        <end position="22"/>
    </location>
</feature>
<keyword evidence="1" id="KW-0732">Signal</keyword>
<feature type="chain" id="PRO_5035451121" description="SnoaL-like domain-containing protein" evidence="1">
    <location>
        <begin position="23"/>
        <end position="163"/>
    </location>
</feature>
<keyword evidence="4" id="KW-1185">Reference proteome</keyword>
<dbReference type="InterPro" id="IPR032710">
    <property type="entry name" value="NTF2-like_dom_sf"/>
</dbReference>
<proteinExistence type="predicted"/>
<reference evidence="3" key="1">
    <citation type="submission" date="2021-07" db="EMBL/GenBank/DDBJ databases">
        <title>Elsinoe batatas strain:CRI-CJ2 Genome sequencing and assembly.</title>
        <authorList>
            <person name="Huang L."/>
        </authorList>
    </citation>
    <scope>NUCLEOTIDE SEQUENCE</scope>
    <source>
        <strain evidence="3">CRI-CJ2</strain>
    </source>
</reference>
<evidence type="ECO:0000259" key="2">
    <source>
        <dbReference type="Pfam" id="PF12680"/>
    </source>
</evidence>
<dbReference type="SUPFAM" id="SSF54427">
    <property type="entry name" value="NTF2-like"/>
    <property type="match status" value="1"/>
</dbReference>
<gene>
    <name evidence="3" type="ORF">KVT40_003622</name>
</gene>
<dbReference type="EMBL" id="JAESVG020000004">
    <property type="protein sequence ID" value="KAG8627749.1"/>
    <property type="molecule type" value="Genomic_DNA"/>
</dbReference>
<evidence type="ECO:0000256" key="1">
    <source>
        <dbReference type="SAM" id="SignalP"/>
    </source>
</evidence>
<comment type="caution">
    <text evidence="3">The sequence shown here is derived from an EMBL/GenBank/DDBJ whole genome shotgun (WGS) entry which is preliminary data.</text>
</comment>